<feature type="domain" description="D-isomer specific 2-hydroxyacid dehydrogenase NAD-binding" evidence="6">
    <location>
        <begin position="115"/>
        <end position="295"/>
    </location>
</feature>
<proteinExistence type="inferred from homology"/>
<protein>
    <submittedName>
        <fullName evidence="7">Glycerate dehydrogenase</fullName>
    </submittedName>
</protein>
<feature type="domain" description="D-isomer specific 2-hydroxyacid dehydrogenase catalytic" evidence="5">
    <location>
        <begin position="32"/>
        <end position="325"/>
    </location>
</feature>
<evidence type="ECO:0000256" key="2">
    <source>
        <dbReference type="ARBA" id="ARBA00023002"/>
    </source>
</evidence>
<dbReference type="Proteomes" id="UP000198588">
    <property type="component" value="Unassembled WGS sequence"/>
</dbReference>
<dbReference type="AlphaFoldDB" id="A0A1G5ZWF9"/>
<dbReference type="PANTHER" id="PTHR43761:SF1">
    <property type="entry name" value="D-ISOMER SPECIFIC 2-HYDROXYACID DEHYDROGENASE CATALYTIC DOMAIN-CONTAINING PROTEIN-RELATED"/>
    <property type="match status" value="1"/>
</dbReference>
<dbReference type="PANTHER" id="PTHR43761">
    <property type="entry name" value="D-ISOMER SPECIFIC 2-HYDROXYACID DEHYDROGENASE FAMILY PROTEIN (AFU_ORTHOLOGUE AFUA_1G13630)"/>
    <property type="match status" value="1"/>
</dbReference>
<gene>
    <name evidence="7" type="ORF">SAMN02927914_06460</name>
</gene>
<dbReference type="Pfam" id="PF02826">
    <property type="entry name" value="2-Hacid_dh_C"/>
    <property type="match status" value="1"/>
</dbReference>
<sequence length="326" mass="35501">MSAESANRPLNIVFLDRATLSNSVTIRPFTFKSEVKIYEQTAADEVAQRIADADVVITNKTPVTAQSLAAAPNLKLIAVAATGTDIIDVPACSTRGITVCNIRNYAENTVPEHTFALVLALRRSIVEYSRSVRQGRWQESGMFCYFDHPINDLAGSTIGVVGDGVLGRAVADIARVFKMRVLFSAYKGTQNMGPLYTPFEQVLGESDIITLHSPLMPSTRNMISDGEFSLMSRRPLLINTARGGLVDEEALSRALRSGQISGAAFDVATAEPPCSNHVMMKLLEHPRFVLTPHVAWASQEAIQGLVDQLIENVELFLRGSPRNVVG</sequence>
<evidence type="ECO:0000259" key="6">
    <source>
        <dbReference type="Pfam" id="PF02826"/>
    </source>
</evidence>
<evidence type="ECO:0000256" key="3">
    <source>
        <dbReference type="ARBA" id="ARBA00023027"/>
    </source>
</evidence>
<dbReference type="Pfam" id="PF00389">
    <property type="entry name" value="2-Hacid_dh"/>
    <property type="match status" value="1"/>
</dbReference>
<dbReference type="SUPFAM" id="SSF52283">
    <property type="entry name" value="Formate/glycerate dehydrogenase catalytic domain-like"/>
    <property type="match status" value="1"/>
</dbReference>
<keyword evidence="2 4" id="KW-0560">Oxidoreductase</keyword>
<evidence type="ECO:0000313" key="7">
    <source>
        <dbReference type="EMBL" id="SDA99114.1"/>
    </source>
</evidence>
<dbReference type="InterPro" id="IPR006139">
    <property type="entry name" value="D-isomer_2_OHA_DH_cat_dom"/>
</dbReference>
<evidence type="ECO:0000259" key="5">
    <source>
        <dbReference type="Pfam" id="PF00389"/>
    </source>
</evidence>
<name>A0A1G5ZWF9_9HYPH</name>
<dbReference type="GO" id="GO:0051287">
    <property type="term" value="F:NAD binding"/>
    <property type="evidence" value="ECO:0007669"/>
    <property type="project" value="InterPro"/>
</dbReference>
<dbReference type="CDD" id="cd12162">
    <property type="entry name" value="2-Hacid_dh_4"/>
    <property type="match status" value="1"/>
</dbReference>
<evidence type="ECO:0000256" key="1">
    <source>
        <dbReference type="ARBA" id="ARBA00005854"/>
    </source>
</evidence>
<reference evidence="7 8" key="1">
    <citation type="submission" date="2016-10" db="EMBL/GenBank/DDBJ databases">
        <authorList>
            <person name="de Groot N.N."/>
        </authorList>
    </citation>
    <scope>NUCLEOTIDE SEQUENCE [LARGE SCALE GENOMIC DNA]</scope>
    <source>
        <strain evidence="7 8">CGMCC 1.12097</strain>
    </source>
</reference>
<dbReference type="EMBL" id="FMXM01000038">
    <property type="protein sequence ID" value="SDA99114.1"/>
    <property type="molecule type" value="Genomic_DNA"/>
</dbReference>
<comment type="similarity">
    <text evidence="1 4">Belongs to the D-isomer specific 2-hydroxyacid dehydrogenase family.</text>
</comment>
<dbReference type="GO" id="GO:0016616">
    <property type="term" value="F:oxidoreductase activity, acting on the CH-OH group of donors, NAD or NADP as acceptor"/>
    <property type="evidence" value="ECO:0007669"/>
    <property type="project" value="InterPro"/>
</dbReference>
<evidence type="ECO:0000313" key="8">
    <source>
        <dbReference type="Proteomes" id="UP000198588"/>
    </source>
</evidence>
<accession>A0A1G5ZWF9</accession>
<dbReference type="SUPFAM" id="SSF51735">
    <property type="entry name" value="NAD(P)-binding Rossmann-fold domains"/>
    <property type="match status" value="1"/>
</dbReference>
<dbReference type="Gene3D" id="3.40.50.720">
    <property type="entry name" value="NAD(P)-binding Rossmann-like Domain"/>
    <property type="match status" value="2"/>
</dbReference>
<dbReference type="InterPro" id="IPR036291">
    <property type="entry name" value="NAD(P)-bd_dom_sf"/>
</dbReference>
<evidence type="ECO:0000256" key="4">
    <source>
        <dbReference type="RuleBase" id="RU003719"/>
    </source>
</evidence>
<dbReference type="STRING" id="1165689.SAMN02927914_06460"/>
<dbReference type="InterPro" id="IPR006140">
    <property type="entry name" value="D-isomer_DH_NAD-bd"/>
</dbReference>
<organism evidence="7 8">
    <name type="scientific">Mesorhizobium qingshengii</name>
    <dbReference type="NCBI Taxonomy" id="1165689"/>
    <lineage>
        <taxon>Bacteria</taxon>
        <taxon>Pseudomonadati</taxon>
        <taxon>Pseudomonadota</taxon>
        <taxon>Alphaproteobacteria</taxon>
        <taxon>Hyphomicrobiales</taxon>
        <taxon>Phyllobacteriaceae</taxon>
        <taxon>Mesorhizobium</taxon>
    </lineage>
</organism>
<keyword evidence="3" id="KW-0520">NAD</keyword>
<dbReference type="InterPro" id="IPR029753">
    <property type="entry name" value="D-isomer_DH_CS"/>
</dbReference>
<dbReference type="OrthoDB" id="9793626at2"/>
<dbReference type="InterPro" id="IPR050418">
    <property type="entry name" value="D-iso_2-hydroxyacid_DH_PdxB"/>
</dbReference>
<dbReference type="PROSITE" id="PS00670">
    <property type="entry name" value="D_2_HYDROXYACID_DH_2"/>
    <property type="match status" value="1"/>
</dbReference>